<reference evidence="1 2" key="1">
    <citation type="submission" date="2019-09" db="EMBL/GenBank/DDBJ databases">
        <title>Gimesia benthica sp. nov., a novel bacterium isolated from deep-sea water of the Northwest Indian Ocean.</title>
        <authorList>
            <person name="Dai X."/>
        </authorList>
    </citation>
    <scope>NUCLEOTIDE SEQUENCE [LARGE SCALE GENOMIC DNA]</scope>
    <source>
        <strain evidence="1 2">E7</strain>
    </source>
</reference>
<protein>
    <submittedName>
        <fullName evidence="1">Uncharacterized protein</fullName>
    </submittedName>
</protein>
<keyword evidence="2" id="KW-1185">Reference proteome</keyword>
<accession>A0A6I6ABP7</accession>
<dbReference type="KEGG" id="gim:F1728_15140"/>
<dbReference type="EMBL" id="CP043930">
    <property type="protein sequence ID" value="QGQ23934.1"/>
    <property type="molecule type" value="Genomic_DNA"/>
</dbReference>
<organism evidence="1 2">
    <name type="scientific">Gimesia benthica</name>
    <dbReference type="NCBI Taxonomy" id="2608982"/>
    <lineage>
        <taxon>Bacteria</taxon>
        <taxon>Pseudomonadati</taxon>
        <taxon>Planctomycetota</taxon>
        <taxon>Planctomycetia</taxon>
        <taxon>Planctomycetales</taxon>
        <taxon>Planctomycetaceae</taxon>
        <taxon>Gimesia</taxon>
    </lineage>
</organism>
<dbReference type="Proteomes" id="UP000427281">
    <property type="component" value="Chromosome"/>
</dbReference>
<name>A0A6I6ABP7_9PLAN</name>
<dbReference type="AlphaFoldDB" id="A0A6I6ABP7"/>
<evidence type="ECO:0000313" key="1">
    <source>
        <dbReference type="EMBL" id="QGQ23934.1"/>
    </source>
</evidence>
<sequence length="268" mass="30191">MQFPLSNPHWRKLIGEHREWLSQFDPQHLANWDILFTKNNDEAAMCEARVRRLLQLQGVTVTPNENLNESGKQPDFRCSKDGHVFYVEVTCISIQKVIEETNLPLIPEQRARNYSSLNNSVWSACKGKAIQCSGMNHPTILAIGTFHIWASSICMNKDHVEELLTGEGRIAWQMDENTGGNAGEVYQSTSLYSAVFLRPEKTTEIGFARSSISGLLLCGLGVEPPNVFSILHPNPSRPFKKDLLSDIEFCEVAINSQDRSLSVSWELD</sequence>
<proteinExistence type="predicted"/>
<dbReference type="RefSeq" id="WP_155364830.1">
    <property type="nucleotide sequence ID" value="NZ_CP043930.1"/>
</dbReference>
<gene>
    <name evidence="1" type="ORF">F1728_15140</name>
</gene>
<evidence type="ECO:0000313" key="2">
    <source>
        <dbReference type="Proteomes" id="UP000427281"/>
    </source>
</evidence>